<feature type="region of interest" description="Disordered" evidence="2">
    <location>
        <begin position="159"/>
        <end position="199"/>
    </location>
</feature>
<protein>
    <recommendedName>
        <fullName evidence="4">EF-hand domain-containing protein</fullName>
    </recommendedName>
</protein>
<dbReference type="InterPro" id="IPR011992">
    <property type="entry name" value="EF-hand-dom_pair"/>
</dbReference>
<dbReference type="PROSITE" id="PS50222">
    <property type="entry name" value="EF_HAND_2"/>
    <property type="match status" value="1"/>
</dbReference>
<reference evidence="6" key="1">
    <citation type="submission" date="2016-12" db="EMBL/GenBank/DDBJ databases">
        <title>Comparative genomics of four Isosphaeraceae planctomycetes: a common pool of plasmids and glycoside hydrolase genes.</title>
        <authorList>
            <person name="Ivanova A."/>
        </authorList>
    </citation>
    <scope>NUCLEOTIDE SEQUENCE [LARGE SCALE GENOMIC DNA]</scope>
    <source>
        <strain evidence="6">PX4</strain>
    </source>
</reference>
<feature type="coiled-coil region" evidence="1">
    <location>
        <begin position="130"/>
        <end position="157"/>
    </location>
</feature>
<dbReference type="KEGG" id="pbor:BSF38_05161"/>
<feature type="domain" description="EF-hand" evidence="4">
    <location>
        <begin position="58"/>
        <end position="93"/>
    </location>
</feature>
<keyword evidence="1" id="KW-0175">Coiled coil</keyword>
<feature type="signal peptide" evidence="3">
    <location>
        <begin position="1"/>
        <end position="22"/>
    </location>
</feature>
<dbReference type="PROSITE" id="PS00018">
    <property type="entry name" value="EF_HAND_1"/>
    <property type="match status" value="1"/>
</dbReference>
<feature type="compositionally biased region" description="Gly residues" evidence="2">
    <location>
        <begin position="176"/>
        <end position="190"/>
    </location>
</feature>
<evidence type="ECO:0000259" key="4">
    <source>
        <dbReference type="PROSITE" id="PS50222"/>
    </source>
</evidence>
<organism evidence="5 6">
    <name type="scientific">Paludisphaera borealis</name>
    <dbReference type="NCBI Taxonomy" id="1387353"/>
    <lineage>
        <taxon>Bacteria</taxon>
        <taxon>Pseudomonadati</taxon>
        <taxon>Planctomycetota</taxon>
        <taxon>Planctomycetia</taxon>
        <taxon>Isosphaerales</taxon>
        <taxon>Isosphaeraceae</taxon>
        <taxon>Paludisphaera</taxon>
    </lineage>
</organism>
<keyword evidence="3" id="KW-0732">Signal</keyword>
<dbReference type="InterPro" id="IPR002048">
    <property type="entry name" value="EF_hand_dom"/>
</dbReference>
<dbReference type="GO" id="GO:0005509">
    <property type="term" value="F:calcium ion binding"/>
    <property type="evidence" value="ECO:0007669"/>
    <property type="project" value="InterPro"/>
</dbReference>
<dbReference type="Proteomes" id="UP000186309">
    <property type="component" value="Chromosome"/>
</dbReference>
<sequence>MKMIIRCFLMGMAAFAVSAASAQGPGATLTKAADAENLVRRMMAFDKDGDGKLTRAEIADKRLERLFDRADADKNGQVTKDELTALASKEHSDEPDFGGPGGPPGGPGGPPPGFMMGGFPRPGEILPQMLRRDLKLSSEQTRELENLQKEVDQSLAKILTDAQKQQLKELSSRGPRGFGPPGGGRRGPGGPGRPPGGPR</sequence>
<dbReference type="InterPro" id="IPR018247">
    <property type="entry name" value="EF_Hand_1_Ca_BS"/>
</dbReference>
<accession>A0A1U7CXG2</accession>
<dbReference type="SUPFAM" id="SSF47473">
    <property type="entry name" value="EF-hand"/>
    <property type="match status" value="1"/>
</dbReference>
<dbReference type="STRING" id="1387353.BSF38_05161"/>
<dbReference type="Pfam" id="PF13202">
    <property type="entry name" value="EF-hand_5"/>
    <property type="match status" value="2"/>
</dbReference>
<name>A0A1U7CXG2_9BACT</name>
<dbReference type="Gene3D" id="1.10.238.10">
    <property type="entry name" value="EF-hand"/>
    <property type="match status" value="1"/>
</dbReference>
<feature type="compositionally biased region" description="Pro residues" evidence="2">
    <location>
        <begin position="101"/>
        <end position="113"/>
    </location>
</feature>
<evidence type="ECO:0000256" key="2">
    <source>
        <dbReference type="SAM" id="MobiDB-lite"/>
    </source>
</evidence>
<dbReference type="AlphaFoldDB" id="A0A1U7CXG2"/>
<feature type="region of interest" description="Disordered" evidence="2">
    <location>
        <begin position="88"/>
        <end position="126"/>
    </location>
</feature>
<evidence type="ECO:0000313" key="5">
    <source>
        <dbReference type="EMBL" id="APW63588.1"/>
    </source>
</evidence>
<proteinExistence type="predicted"/>
<evidence type="ECO:0000313" key="6">
    <source>
        <dbReference type="Proteomes" id="UP000186309"/>
    </source>
</evidence>
<gene>
    <name evidence="5" type="ORF">BSF38_05161</name>
</gene>
<feature type="chain" id="PRO_5012798347" description="EF-hand domain-containing protein" evidence="3">
    <location>
        <begin position="23"/>
        <end position="199"/>
    </location>
</feature>
<keyword evidence="6" id="KW-1185">Reference proteome</keyword>
<evidence type="ECO:0000256" key="3">
    <source>
        <dbReference type="SAM" id="SignalP"/>
    </source>
</evidence>
<evidence type="ECO:0000256" key="1">
    <source>
        <dbReference type="SAM" id="Coils"/>
    </source>
</evidence>
<dbReference type="EMBL" id="CP019082">
    <property type="protein sequence ID" value="APW63588.1"/>
    <property type="molecule type" value="Genomic_DNA"/>
</dbReference>